<dbReference type="PROSITE" id="PS51671">
    <property type="entry name" value="ACT"/>
    <property type="match status" value="1"/>
</dbReference>
<dbReference type="AlphaFoldDB" id="A0A8J2U2B2"/>
<dbReference type="EMBL" id="BMDX01000002">
    <property type="protein sequence ID" value="GGA65905.1"/>
    <property type="molecule type" value="Genomic_DNA"/>
</dbReference>
<dbReference type="SUPFAM" id="SSF55021">
    <property type="entry name" value="ACT-like"/>
    <property type="match status" value="2"/>
</dbReference>
<dbReference type="PIRSF" id="PIRSF028103">
    <property type="entry name" value="GcvR"/>
    <property type="match status" value="1"/>
</dbReference>
<protein>
    <recommendedName>
        <fullName evidence="1">Glycine cleavage system transcriptional repressor</fullName>
    </recommendedName>
</protein>
<dbReference type="InterPro" id="IPR050990">
    <property type="entry name" value="UPF0237/GcvR_regulator"/>
</dbReference>
<evidence type="ECO:0000313" key="3">
    <source>
        <dbReference type="EMBL" id="GGA65905.1"/>
    </source>
</evidence>
<evidence type="ECO:0000256" key="1">
    <source>
        <dbReference type="PIRNR" id="PIRNR028103"/>
    </source>
</evidence>
<evidence type="ECO:0000259" key="2">
    <source>
        <dbReference type="PROSITE" id="PS51671"/>
    </source>
</evidence>
<dbReference type="OrthoDB" id="12860at2"/>
<dbReference type="Pfam" id="PF13740">
    <property type="entry name" value="ACT_6"/>
    <property type="match status" value="1"/>
</dbReference>
<dbReference type="InterPro" id="IPR002912">
    <property type="entry name" value="ACT_dom"/>
</dbReference>
<keyword evidence="1" id="KW-0678">Repressor</keyword>
<gene>
    <name evidence="3" type="ORF">GCM10011369_04300</name>
</gene>
<comment type="caution">
    <text evidence="3">The sequence shown here is derived from an EMBL/GenBank/DDBJ whole genome shotgun (WGS) entry which is preliminary data.</text>
</comment>
<dbReference type="InterPro" id="IPR045865">
    <property type="entry name" value="ACT-like_dom_sf"/>
</dbReference>
<dbReference type="InterPro" id="IPR016867">
    <property type="entry name" value="GcvR"/>
</dbReference>
<dbReference type="Gene3D" id="3.30.70.260">
    <property type="match status" value="2"/>
</dbReference>
<sequence>MKTIVISIIGPDRSGIVDEVSTCLIDHHGNWLGSSMSLMAGQFAGIVEASLPEQQLAGLTEQLQLLSNLTIHVADGSTQPQPEQSTLEFVVTANDRPGIVQQVSSCLAKLNINVLLLETECESAAHFGGNLFHARINAALPEQLTAEDVWAALEALSDDLMIDQDIV</sequence>
<dbReference type="PANTHER" id="PTHR34875">
    <property type="entry name" value="UPF0237 PROTEIN MJ1558"/>
    <property type="match status" value="1"/>
</dbReference>
<keyword evidence="4" id="KW-1185">Reference proteome</keyword>
<dbReference type="RefSeq" id="WP_087504579.1">
    <property type="nucleotide sequence ID" value="NZ_BMDX01000002.1"/>
</dbReference>
<reference evidence="4" key="1">
    <citation type="journal article" date="2019" name="Int. J. Syst. Evol. Microbiol.">
        <title>The Global Catalogue of Microorganisms (GCM) 10K type strain sequencing project: providing services to taxonomists for standard genome sequencing and annotation.</title>
        <authorList>
            <consortium name="The Broad Institute Genomics Platform"/>
            <consortium name="The Broad Institute Genome Sequencing Center for Infectious Disease"/>
            <person name="Wu L."/>
            <person name="Ma J."/>
        </authorList>
    </citation>
    <scope>NUCLEOTIDE SEQUENCE [LARGE SCALE GENOMIC DNA]</scope>
    <source>
        <strain evidence="4">CGMCC 1.10130</strain>
    </source>
</reference>
<name>A0A8J2U2B2_9GAMM</name>
<dbReference type="GO" id="GO:0005737">
    <property type="term" value="C:cytoplasm"/>
    <property type="evidence" value="ECO:0007669"/>
    <property type="project" value="UniProtKB-SubCell"/>
</dbReference>
<feature type="domain" description="ACT" evidence="2">
    <location>
        <begin position="88"/>
        <end position="167"/>
    </location>
</feature>
<keyword evidence="1" id="KW-0804">Transcription</keyword>
<organism evidence="3 4">
    <name type="scientific">Neiella marina</name>
    <dbReference type="NCBI Taxonomy" id="508461"/>
    <lineage>
        <taxon>Bacteria</taxon>
        <taxon>Pseudomonadati</taxon>
        <taxon>Pseudomonadota</taxon>
        <taxon>Gammaproteobacteria</taxon>
        <taxon>Alteromonadales</taxon>
        <taxon>Echinimonadaceae</taxon>
        <taxon>Neiella</taxon>
    </lineage>
</organism>
<dbReference type="Proteomes" id="UP000619743">
    <property type="component" value="Unassembled WGS sequence"/>
</dbReference>
<keyword evidence="1" id="KW-0963">Cytoplasm</keyword>
<accession>A0A8J2U2B2</accession>
<proteinExistence type="predicted"/>
<dbReference type="CDD" id="cd04869">
    <property type="entry name" value="ACT_GcvR_2"/>
    <property type="match status" value="1"/>
</dbReference>
<evidence type="ECO:0000313" key="4">
    <source>
        <dbReference type="Proteomes" id="UP000619743"/>
    </source>
</evidence>
<dbReference type="PANTHER" id="PTHR34875:SF6">
    <property type="entry name" value="UPF0237 PROTEIN MJ1558"/>
    <property type="match status" value="1"/>
</dbReference>
<dbReference type="GO" id="GO:0006355">
    <property type="term" value="P:regulation of DNA-templated transcription"/>
    <property type="evidence" value="ECO:0007669"/>
    <property type="project" value="UniProtKB-UniRule"/>
</dbReference>
<comment type="subcellular location">
    <subcellularLocation>
        <location evidence="1">Cytoplasm</location>
    </subcellularLocation>
</comment>